<evidence type="ECO:0000313" key="1">
    <source>
        <dbReference type="EMBL" id="MEQ2200072.1"/>
    </source>
</evidence>
<protein>
    <submittedName>
        <fullName evidence="1">Uncharacterized protein</fullName>
    </submittedName>
</protein>
<dbReference type="EMBL" id="JAHRIN010025683">
    <property type="protein sequence ID" value="MEQ2200072.1"/>
    <property type="molecule type" value="Genomic_DNA"/>
</dbReference>
<dbReference type="Proteomes" id="UP001434883">
    <property type="component" value="Unassembled WGS sequence"/>
</dbReference>
<comment type="caution">
    <text evidence="1">The sequence shown here is derived from an EMBL/GenBank/DDBJ whole genome shotgun (WGS) entry which is preliminary data.</text>
</comment>
<gene>
    <name evidence="1" type="ORF">XENOCAPTIV_021675</name>
</gene>
<name>A0ABV0QW48_9TELE</name>
<sequence>LSRCTMLAFVAQTVSANCVEFILSSQPSAVERSIVSIITAILVYLSSSEIRMRRSKERFDMILVLAQCDGSSLNPHGGLCCCISSIYV</sequence>
<evidence type="ECO:0000313" key="2">
    <source>
        <dbReference type="Proteomes" id="UP001434883"/>
    </source>
</evidence>
<accession>A0ABV0QW48</accession>
<proteinExistence type="predicted"/>
<feature type="non-terminal residue" evidence="1">
    <location>
        <position position="1"/>
    </location>
</feature>
<keyword evidence="2" id="KW-1185">Reference proteome</keyword>
<reference evidence="1 2" key="1">
    <citation type="submission" date="2021-06" db="EMBL/GenBank/DDBJ databases">
        <authorList>
            <person name="Palmer J.M."/>
        </authorList>
    </citation>
    <scope>NUCLEOTIDE SEQUENCE [LARGE SCALE GENOMIC DNA]</scope>
    <source>
        <strain evidence="1 2">XC_2019</strain>
        <tissue evidence="1">Muscle</tissue>
    </source>
</reference>
<organism evidence="1 2">
    <name type="scientific">Xenoophorus captivus</name>
    <dbReference type="NCBI Taxonomy" id="1517983"/>
    <lineage>
        <taxon>Eukaryota</taxon>
        <taxon>Metazoa</taxon>
        <taxon>Chordata</taxon>
        <taxon>Craniata</taxon>
        <taxon>Vertebrata</taxon>
        <taxon>Euteleostomi</taxon>
        <taxon>Actinopterygii</taxon>
        <taxon>Neopterygii</taxon>
        <taxon>Teleostei</taxon>
        <taxon>Neoteleostei</taxon>
        <taxon>Acanthomorphata</taxon>
        <taxon>Ovalentaria</taxon>
        <taxon>Atherinomorphae</taxon>
        <taxon>Cyprinodontiformes</taxon>
        <taxon>Goodeidae</taxon>
        <taxon>Xenoophorus</taxon>
    </lineage>
</organism>